<feature type="domain" description="SRP54-type proteins GTP-binding" evidence="15">
    <location>
        <begin position="214"/>
        <end position="416"/>
    </location>
</feature>
<evidence type="ECO:0000256" key="7">
    <source>
        <dbReference type="ARBA" id="ARBA00022795"/>
    </source>
</evidence>
<dbReference type="EMBL" id="JACHFR010000001">
    <property type="protein sequence ID" value="MBB5218456.1"/>
    <property type="molecule type" value="Genomic_DNA"/>
</dbReference>
<proteinExistence type="inferred from homology"/>
<comment type="function">
    <text evidence="12">Necessary for flagellar biosynthesis. May be involved in translocation of the flagellum.</text>
</comment>
<evidence type="ECO:0000313" key="19">
    <source>
        <dbReference type="Proteomes" id="UP000593591"/>
    </source>
</evidence>
<protein>
    <recommendedName>
        <fullName evidence="3">Flagellar biosynthesis protein FlhF</fullName>
    </recommendedName>
    <alternativeName>
        <fullName evidence="13">Flagella-associated GTP-binding protein</fullName>
    </alternativeName>
</protein>
<dbReference type="InterPro" id="IPR047040">
    <property type="entry name" value="FlhF__GTPase_dom"/>
</dbReference>
<keyword evidence="11" id="KW-1006">Bacterial flagellum protein export</keyword>
<keyword evidence="16" id="KW-0969">Cilium</keyword>
<reference evidence="16 18" key="2">
    <citation type="submission" date="2020-08" db="EMBL/GenBank/DDBJ databases">
        <title>Genomic Encyclopedia of Type Strains, Phase IV (KMG-IV): sequencing the most valuable type-strain genomes for metagenomic binning, comparative biology and taxonomic classification.</title>
        <authorList>
            <person name="Goeker M."/>
        </authorList>
    </citation>
    <scope>NUCLEOTIDE SEQUENCE [LARGE SCALE GENOMIC DNA]</scope>
    <source>
        <strain evidence="16 18">DSM 103679</strain>
    </source>
</reference>
<dbReference type="Gene3D" id="1.20.120.1380">
    <property type="entry name" value="Flagellar FlhF biosynthesis protein, N domain"/>
    <property type="match status" value="1"/>
</dbReference>
<sequence length="440" mass="48861">MSEKFARVYEITGKNIEECKNTLNAKYGSNWVQCGWKKTLIGGFLGFGQKEGVMMSYMLNSEYQDFSKAGKEPSVYSSRISQAKALIDYHNNRDSQSALKAPGFSGIPDGTLTSIAQTANLTQKIEQLTKAVNEGFGNYARRPEAVSEHSTIISIKETLAENEFTLKYIDSIIERIKKTFTVEELSDEQTVRQQVVNWIGQDISVESDSYVKPPKIIVLCGPTGVGKTTTIAKLAAAIKLHAKKEEARQHPVPEIRIVTTDITRVGAKEQIEHWAASMKLTVETAEDPETLGNFLRVNKDSADYIFVDTAGYSPKDIKSIANMADILNGSGMNKQVFLTFSAGTKPRDLEEILRNYEVLNYKSVIITKFDETSSVGGIISVLADKHKSISYVTYGQDVFGTIERTVPARFLKSLSGFSMDDEYISKIDAKFGKENTDILI</sequence>
<evidence type="ECO:0000256" key="5">
    <source>
        <dbReference type="ARBA" id="ARBA00022475"/>
    </source>
</evidence>
<dbReference type="GO" id="GO:0006614">
    <property type="term" value="P:SRP-dependent cotranslational protein targeting to membrane"/>
    <property type="evidence" value="ECO:0007669"/>
    <property type="project" value="InterPro"/>
</dbReference>
<evidence type="ECO:0000313" key="16">
    <source>
        <dbReference type="EMBL" id="MBB5218456.1"/>
    </source>
</evidence>
<keyword evidence="9" id="KW-0342">GTP-binding</keyword>
<dbReference type="CDD" id="cd17873">
    <property type="entry name" value="FlhF"/>
    <property type="match status" value="1"/>
</dbReference>
<name>A0A840SEU6_9SPIR</name>
<keyword evidence="18" id="KW-1185">Reference proteome</keyword>
<dbReference type="GO" id="GO:0005047">
    <property type="term" value="F:signal recognition particle binding"/>
    <property type="evidence" value="ECO:0007669"/>
    <property type="project" value="TreeGrafter"/>
</dbReference>
<keyword evidence="7" id="KW-1005">Bacterial flagellum biogenesis</keyword>
<evidence type="ECO:0000256" key="13">
    <source>
        <dbReference type="ARBA" id="ARBA00030866"/>
    </source>
</evidence>
<keyword evidence="16" id="KW-0282">Flagellum</keyword>
<accession>A0A840SEU6</accession>
<dbReference type="Proteomes" id="UP000578697">
    <property type="component" value="Unassembled WGS sequence"/>
</dbReference>
<dbReference type="FunFam" id="3.40.50.300:FF:000695">
    <property type="entry name" value="Flagellar biosynthesis regulator FlhF"/>
    <property type="match status" value="1"/>
</dbReference>
<keyword evidence="6" id="KW-0547">Nucleotide-binding</keyword>
<dbReference type="GO" id="GO:0015031">
    <property type="term" value="P:protein transport"/>
    <property type="evidence" value="ECO:0007669"/>
    <property type="project" value="UniProtKB-KW"/>
</dbReference>
<keyword evidence="5" id="KW-1003">Cell membrane</keyword>
<evidence type="ECO:0000256" key="9">
    <source>
        <dbReference type="ARBA" id="ARBA00023134"/>
    </source>
</evidence>
<evidence type="ECO:0000256" key="2">
    <source>
        <dbReference type="ARBA" id="ARBA00008531"/>
    </source>
</evidence>
<dbReference type="GO" id="GO:0005886">
    <property type="term" value="C:plasma membrane"/>
    <property type="evidence" value="ECO:0007669"/>
    <property type="project" value="UniProtKB-SubCell"/>
</dbReference>
<evidence type="ECO:0000259" key="15">
    <source>
        <dbReference type="SMART" id="SM00962"/>
    </source>
</evidence>
<evidence type="ECO:0000256" key="1">
    <source>
        <dbReference type="ARBA" id="ARBA00004413"/>
    </source>
</evidence>
<evidence type="ECO:0000256" key="8">
    <source>
        <dbReference type="ARBA" id="ARBA00022927"/>
    </source>
</evidence>
<evidence type="ECO:0000256" key="3">
    <source>
        <dbReference type="ARBA" id="ARBA00014919"/>
    </source>
</evidence>
<dbReference type="Gene3D" id="3.40.50.300">
    <property type="entry name" value="P-loop containing nucleotide triphosphate hydrolases"/>
    <property type="match status" value="1"/>
</dbReference>
<keyword evidence="16" id="KW-0966">Cell projection</keyword>
<dbReference type="GO" id="GO:0005525">
    <property type="term" value="F:GTP binding"/>
    <property type="evidence" value="ECO:0007669"/>
    <property type="project" value="UniProtKB-KW"/>
</dbReference>
<evidence type="ECO:0000256" key="12">
    <source>
        <dbReference type="ARBA" id="ARBA00025337"/>
    </source>
</evidence>
<comment type="subcellular location">
    <subcellularLocation>
        <location evidence="1">Cell membrane</location>
        <topology evidence="1">Peripheral membrane protein</topology>
        <orientation evidence="1">Cytoplasmic side</orientation>
    </subcellularLocation>
</comment>
<dbReference type="PANTHER" id="PTHR43134">
    <property type="entry name" value="SIGNAL RECOGNITION PARTICLE RECEPTOR SUBUNIT ALPHA"/>
    <property type="match status" value="1"/>
</dbReference>
<evidence type="ECO:0000256" key="6">
    <source>
        <dbReference type="ARBA" id="ARBA00022741"/>
    </source>
</evidence>
<dbReference type="AlphaFoldDB" id="A0A840SEU6"/>
<dbReference type="InterPro" id="IPR000897">
    <property type="entry name" value="SRP54_GTPase_dom"/>
</dbReference>
<reference evidence="17 19" key="1">
    <citation type="submission" date="2018-08" db="EMBL/GenBank/DDBJ databases">
        <title>The first complete genome of Treponema rectale (CHPAT), a commensal spirochete of the bovine rectum.</title>
        <authorList>
            <person name="Staton G.J."/>
            <person name="Clegg S.R."/>
            <person name="Carter S.D."/>
            <person name="Radford A.D."/>
            <person name="Darby A."/>
            <person name="Hall N."/>
            <person name="Birtles R.J."/>
            <person name="Evans N.J."/>
        </authorList>
    </citation>
    <scope>NUCLEOTIDE SEQUENCE [LARGE SCALE GENOMIC DNA]</scope>
    <source>
        <strain evidence="17 19">CHPA</strain>
    </source>
</reference>
<dbReference type="SUPFAM" id="SSF52540">
    <property type="entry name" value="P-loop containing nucleoside triphosphate hydrolases"/>
    <property type="match status" value="2"/>
</dbReference>
<organism evidence="16 18">
    <name type="scientific">Treponema rectale</name>
    <dbReference type="NCBI Taxonomy" id="744512"/>
    <lineage>
        <taxon>Bacteria</taxon>
        <taxon>Pseudomonadati</taxon>
        <taxon>Spirochaetota</taxon>
        <taxon>Spirochaetia</taxon>
        <taxon>Spirochaetales</taxon>
        <taxon>Treponemataceae</taxon>
        <taxon>Treponema</taxon>
    </lineage>
</organism>
<evidence type="ECO:0000259" key="14">
    <source>
        <dbReference type="SMART" id="SM00382"/>
    </source>
</evidence>
<dbReference type="Proteomes" id="UP000593591">
    <property type="component" value="Chromosome"/>
</dbReference>
<dbReference type="InterPro" id="IPR003593">
    <property type="entry name" value="AAA+_ATPase"/>
</dbReference>
<keyword evidence="8" id="KW-0653">Protein transport</keyword>
<evidence type="ECO:0000313" key="17">
    <source>
        <dbReference type="EMBL" id="QOS39854.1"/>
    </source>
</evidence>
<dbReference type="KEGG" id="trc:DYE49_05060"/>
<dbReference type="SMART" id="SM00382">
    <property type="entry name" value="AAA"/>
    <property type="match status" value="1"/>
</dbReference>
<evidence type="ECO:0000256" key="4">
    <source>
        <dbReference type="ARBA" id="ARBA00022448"/>
    </source>
</evidence>
<dbReference type="InterPro" id="IPR027417">
    <property type="entry name" value="P-loop_NTPase"/>
</dbReference>
<keyword evidence="4" id="KW-0813">Transport</keyword>
<dbReference type="Pfam" id="PF00448">
    <property type="entry name" value="SRP54"/>
    <property type="match status" value="1"/>
</dbReference>
<dbReference type="RefSeq" id="WP_184651875.1">
    <property type="nucleotide sequence ID" value="NZ_JACHFR010000001.1"/>
</dbReference>
<evidence type="ECO:0000313" key="18">
    <source>
        <dbReference type="Proteomes" id="UP000578697"/>
    </source>
</evidence>
<gene>
    <name evidence="17" type="ORF">DYE49_05060</name>
    <name evidence="16" type="ORF">HNP77_000800</name>
</gene>
<dbReference type="EMBL" id="CP031517">
    <property type="protein sequence ID" value="QOS39854.1"/>
    <property type="molecule type" value="Genomic_DNA"/>
</dbReference>
<dbReference type="GO" id="GO:0003924">
    <property type="term" value="F:GTPase activity"/>
    <property type="evidence" value="ECO:0007669"/>
    <property type="project" value="InterPro"/>
</dbReference>
<dbReference type="GO" id="GO:0044781">
    <property type="term" value="P:bacterial-type flagellum organization"/>
    <property type="evidence" value="ECO:0007669"/>
    <property type="project" value="UniProtKB-KW"/>
</dbReference>
<evidence type="ECO:0000256" key="10">
    <source>
        <dbReference type="ARBA" id="ARBA00023136"/>
    </source>
</evidence>
<feature type="domain" description="AAA+ ATPase" evidence="14">
    <location>
        <begin position="213"/>
        <end position="363"/>
    </location>
</feature>
<keyword evidence="10" id="KW-0472">Membrane</keyword>
<dbReference type="SMART" id="SM00962">
    <property type="entry name" value="SRP54"/>
    <property type="match status" value="1"/>
</dbReference>
<dbReference type="PANTHER" id="PTHR43134:SF3">
    <property type="entry name" value="FLAGELLAR BIOSYNTHESIS PROTEIN FLHF"/>
    <property type="match status" value="1"/>
</dbReference>
<evidence type="ECO:0000256" key="11">
    <source>
        <dbReference type="ARBA" id="ARBA00023225"/>
    </source>
</evidence>
<comment type="similarity">
    <text evidence="2">Belongs to the GTP-binding SRP family.</text>
</comment>